<proteinExistence type="predicted"/>
<dbReference type="RefSeq" id="WP_215871366.1">
    <property type="nucleotide sequence ID" value="NZ_JAAXYO010000133.1"/>
</dbReference>
<name>A0AAE3CK27_9PROT</name>
<keyword evidence="2" id="KW-1185">Reference proteome</keyword>
<evidence type="ECO:0000313" key="2">
    <source>
        <dbReference type="Proteomes" id="UP001197378"/>
    </source>
</evidence>
<accession>A0AAE3CK27</accession>
<protein>
    <submittedName>
        <fullName evidence="1">Uncharacterized protein</fullName>
    </submittedName>
</protein>
<dbReference type="EMBL" id="JAAXYO010000133">
    <property type="protein sequence ID" value="MBU2788329.1"/>
    <property type="molecule type" value="Genomic_DNA"/>
</dbReference>
<reference evidence="1" key="1">
    <citation type="journal article" date="2021" name="ISME J.">
        <title>Genomic evolution of the class Acidithiobacillia: deep-branching Proteobacteria living in extreme acidic conditions.</title>
        <authorList>
            <person name="Moya-Beltran A."/>
            <person name="Beard S."/>
            <person name="Rojas-Villalobos C."/>
            <person name="Issotta F."/>
            <person name="Gallardo Y."/>
            <person name="Ulloa R."/>
            <person name="Giaveno A."/>
            <person name="Degli Esposti M."/>
            <person name="Johnson D.B."/>
            <person name="Quatrini R."/>
        </authorList>
    </citation>
    <scope>NUCLEOTIDE SEQUENCE</scope>
    <source>
        <strain evidence="1">VAN18-1</strain>
    </source>
</reference>
<gene>
    <name evidence="1" type="ORF">HFQ13_08950</name>
</gene>
<organism evidence="1 2">
    <name type="scientific">Igneacidithiobacillus copahuensis</name>
    <dbReference type="NCBI Taxonomy" id="2724909"/>
    <lineage>
        <taxon>Bacteria</taxon>
        <taxon>Pseudomonadati</taxon>
        <taxon>Pseudomonadota</taxon>
        <taxon>Acidithiobacillia</taxon>
        <taxon>Acidithiobacillales</taxon>
        <taxon>Acidithiobacillaceae</taxon>
        <taxon>Igneacidithiobacillus</taxon>
    </lineage>
</organism>
<sequence>MSQQLLDAIARNLQAPAGQIAFLHKLEENELELLAQLIAQLEIHARSEQYTDTHWEDD</sequence>
<dbReference type="AlphaFoldDB" id="A0AAE3CK27"/>
<evidence type="ECO:0000313" key="1">
    <source>
        <dbReference type="EMBL" id="MBU2788329.1"/>
    </source>
</evidence>
<dbReference type="Proteomes" id="UP001197378">
    <property type="component" value="Unassembled WGS sequence"/>
</dbReference>
<comment type="caution">
    <text evidence="1">The sequence shown here is derived from an EMBL/GenBank/DDBJ whole genome shotgun (WGS) entry which is preliminary data.</text>
</comment>